<organism evidence="2 3">
    <name type="scientific">Actinomycetospora termitidis</name>
    <dbReference type="NCBI Taxonomy" id="3053470"/>
    <lineage>
        <taxon>Bacteria</taxon>
        <taxon>Bacillati</taxon>
        <taxon>Actinomycetota</taxon>
        <taxon>Actinomycetes</taxon>
        <taxon>Pseudonocardiales</taxon>
        <taxon>Pseudonocardiaceae</taxon>
        <taxon>Actinomycetospora</taxon>
    </lineage>
</organism>
<evidence type="ECO:0000256" key="1">
    <source>
        <dbReference type="SAM" id="Phobius"/>
    </source>
</evidence>
<dbReference type="SUPFAM" id="SSF52540">
    <property type="entry name" value="P-loop containing nucleoside triphosphate hydrolases"/>
    <property type="match status" value="1"/>
</dbReference>
<dbReference type="EMBL" id="JASVWF010000007">
    <property type="protein sequence ID" value="MDL5159450.1"/>
    <property type="molecule type" value="Genomic_DNA"/>
</dbReference>
<evidence type="ECO:0000313" key="2">
    <source>
        <dbReference type="EMBL" id="MDL5159450.1"/>
    </source>
</evidence>
<protein>
    <recommendedName>
        <fullName evidence="4">FtsK domain-containing protein</fullName>
    </recommendedName>
</protein>
<dbReference type="RefSeq" id="WP_286056045.1">
    <property type="nucleotide sequence ID" value="NZ_JASVWF010000007.1"/>
</dbReference>
<gene>
    <name evidence="2" type="ORF">QRT03_26015</name>
</gene>
<keyword evidence="1" id="KW-1133">Transmembrane helix</keyword>
<comment type="caution">
    <text evidence="2">The sequence shown here is derived from an EMBL/GenBank/DDBJ whole genome shotgun (WGS) entry which is preliminary data.</text>
</comment>
<feature type="transmembrane region" description="Helical" evidence="1">
    <location>
        <begin position="126"/>
        <end position="145"/>
    </location>
</feature>
<sequence length="693" mass="75305">MSAPDEQQQRPVSTALVKVGSKALEKVSDAPGAAVVKVVDEVQRSYVGVIAFAADLRAWRTVAVRRAEYYEAKRRADAGAGKHPSPSDLTKIEQDQAKRTLKLAAAVAGTAVLLFALSVSQYQWDPWLYLAGGVPVVLLIAGRYYRARWVTALAPVSGPVLLALGIEGLRWWPSVIAAVLVALACEYRGSLVAPPAPAGPGTDKARPGVSLPKLWETVRLRLLQERITARHQHTRLLVVDGVEVGAAFGLTTHEPMTDKAVAAVAREVHVGQRWVRYVHPADEPVGELLVYWQNPLENTPPPPQRRFGDLRYGRPFSVGRNDVGALDELVLAYTLFLVFGHSGSGKSSVVRLMIDATEEMPDADLYGIDTIGASLLGAQQKRLGRGRVACGPEQLEEAQAILDHLLSEARRRSMALAAGEDYDEDGAVDDRFLVDDCDGRRGIVLVIGEYANFCQFEFLVTRLLDLAMVARKHAITIIVESPTLAKSQLGDGRAYLAQAMVKIAMACSNHDVVQGLGESLLDQGWRPDKLQPESEGRRNDAGIGYVYGSGRNQPRLTGFHPMDPDEAAERRRARRIDRNAWYVGRTPPVSTSMREVNPLDAVEVPEPLATLAGLAEEGDVHTAALLEALPDGWTARGVADALRPHGVPVGNVVRGGVQRKGYRRDQVVSAVQALDDVPSTDGRGRIVKSERTV</sequence>
<name>A0ABT7MFK2_9PSEU</name>
<dbReference type="Proteomes" id="UP001231924">
    <property type="component" value="Unassembled WGS sequence"/>
</dbReference>
<reference evidence="2 3" key="1">
    <citation type="submission" date="2023-06" db="EMBL/GenBank/DDBJ databases">
        <title>Actinomycetospora Odt1-22.</title>
        <authorList>
            <person name="Supong K."/>
        </authorList>
    </citation>
    <scope>NUCLEOTIDE SEQUENCE [LARGE SCALE GENOMIC DNA]</scope>
    <source>
        <strain evidence="2 3">Odt1-22</strain>
    </source>
</reference>
<evidence type="ECO:0000313" key="3">
    <source>
        <dbReference type="Proteomes" id="UP001231924"/>
    </source>
</evidence>
<keyword evidence="3" id="KW-1185">Reference proteome</keyword>
<keyword evidence="1" id="KW-0812">Transmembrane</keyword>
<feature type="transmembrane region" description="Helical" evidence="1">
    <location>
        <begin position="152"/>
        <end position="172"/>
    </location>
</feature>
<evidence type="ECO:0008006" key="4">
    <source>
        <dbReference type="Google" id="ProtNLM"/>
    </source>
</evidence>
<dbReference type="Gene3D" id="3.40.50.300">
    <property type="entry name" value="P-loop containing nucleotide triphosphate hydrolases"/>
    <property type="match status" value="1"/>
</dbReference>
<proteinExistence type="predicted"/>
<accession>A0ABT7MFK2</accession>
<keyword evidence="1" id="KW-0472">Membrane</keyword>
<feature type="transmembrane region" description="Helical" evidence="1">
    <location>
        <begin position="101"/>
        <end position="120"/>
    </location>
</feature>
<dbReference type="InterPro" id="IPR027417">
    <property type="entry name" value="P-loop_NTPase"/>
</dbReference>